<protein>
    <submittedName>
        <fullName evidence="1">Uncharacterized protein</fullName>
    </submittedName>
</protein>
<dbReference type="Gene3D" id="1.20.1280.50">
    <property type="match status" value="1"/>
</dbReference>
<organism evidence="1 2">
    <name type="scientific">Dichomitus squalens</name>
    <dbReference type="NCBI Taxonomy" id="114155"/>
    <lineage>
        <taxon>Eukaryota</taxon>
        <taxon>Fungi</taxon>
        <taxon>Dikarya</taxon>
        <taxon>Basidiomycota</taxon>
        <taxon>Agaricomycotina</taxon>
        <taxon>Agaricomycetes</taxon>
        <taxon>Polyporales</taxon>
        <taxon>Polyporaceae</taxon>
        <taxon>Dichomitus</taxon>
    </lineage>
</organism>
<sequence length="620" mass="66995">MAPLASLQLSDIGGLAGLDSGARALALAQVLRAELVQHCDSFGAGRSSTALSVSLGDILNESVSIVRSLKNASAPIDQLPNEILSDIFALVPREAADTSDIASFRFFHTVDVRDAVPLTAVCRRWRQVAHATPSLWSTIYDSRSPRTARGRCLSARYTGGPISVFCDNIVSDSTVDLLQSHAERVRHFYAFGSPTLAALAKTNLPYLEHCIVRGVSSGVFAPRSPLFAGESVRLRSLVLHGVCFLPSASLPSLTHLMISKPARLASGATYSVGDLLDFLAGSPLLRELHLYRLAGSGVEMARGEVEVPEGRQCVRLDRLERLCVSEAQDEREGEPLGLQVVPFLDALVQRIRIDDSCTVELGELQPSELGRCLGLLGPLRRATRLCVEHSEVWVGHGTRRHRRSLILADAETAHCARVDVALPTHEYEDGFLLHFLDSLRQPIFQDVQELYVDGRSAFGWPEDVFDALPRVEVLVVRLGRGTSLAPAPCAKDVVGALGASSTPSSKGLSGVVHCPRLTTLVCGAQSNEDETYLLRLAAERARAGCPLRRLLVGREAGDGALACTCGGVREYDGEGGLVRTYDGESEEAAVWRASRLSELVAPPSCRDWMGAWMSHPAVLF</sequence>
<dbReference type="InterPro" id="IPR001810">
    <property type="entry name" value="F-box_dom"/>
</dbReference>
<evidence type="ECO:0000313" key="1">
    <source>
        <dbReference type="EMBL" id="TBU51459.1"/>
    </source>
</evidence>
<dbReference type="SUPFAM" id="SSF81383">
    <property type="entry name" value="F-box domain"/>
    <property type="match status" value="1"/>
</dbReference>
<dbReference type="Pfam" id="PF12937">
    <property type="entry name" value="F-box-like"/>
    <property type="match status" value="1"/>
</dbReference>
<proteinExistence type="predicted"/>
<reference evidence="1 2" key="1">
    <citation type="submission" date="2019-01" db="EMBL/GenBank/DDBJ databases">
        <title>Draft genome sequences of three monokaryotic isolates of the white-rot basidiomycete fungus Dichomitus squalens.</title>
        <authorList>
            <consortium name="DOE Joint Genome Institute"/>
            <person name="Lopez S.C."/>
            <person name="Andreopoulos B."/>
            <person name="Pangilinan J."/>
            <person name="Lipzen A."/>
            <person name="Riley R."/>
            <person name="Ahrendt S."/>
            <person name="Ng V."/>
            <person name="Barry K."/>
            <person name="Daum C."/>
            <person name="Grigoriev I.V."/>
            <person name="Hilden K.S."/>
            <person name="Makela M.R."/>
            <person name="de Vries R.P."/>
        </authorList>
    </citation>
    <scope>NUCLEOTIDE SEQUENCE [LARGE SCALE GENOMIC DNA]</scope>
    <source>
        <strain evidence="1 2">CBS 464.89</strain>
    </source>
</reference>
<dbReference type="EMBL" id="ML145319">
    <property type="protein sequence ID" value="TBU51459.1"/>
    <property type="molecule type" value="Genomic_DNA"/>
</dbReference>
<name>A0A4Q9P9W2_9APHY</name>
<dbReference type="Proteomes" id="UP000292082">
    <property type="component" value="Unassembled WGS sequence"/>
</dbReference>
<dbReference type="AlphaFoldDB" id="A0A4Q9P9W2"/>
<dbReference type="InterPro" id="IPR036047">
    <property type="entry name" value="F-box-like_dom_sf"/>
</dbReference>
<evidence type="ECO:0000313" key="2">
    <source>
        <dbReference type="Proteomes" id="UP000292082"/>
    </source>
</evidence>
<accession>A0A4Q9P9W2</accession>
<keyword evidence="2" id="KW-1185">Reference proteome</keyword>
<gene>
    <name evidence="1" type="ORF">BD310DRAFT_953258</name>
</gene>